<protein>
    <submittedName>
        <fullName evidence="3">Terpene_synth_C domain-containing protein</fullName>
    </submittedName>
</protein>
<proteinExistence type="predicted"/>
<name>A0A0R3Q270_ANGCS</name>
<dbReference type="EMBL" id="UYYA01005569">
    <property type="protein sequence ID" value="VDM64753.1"/>
    <property type="molecule type" value="Genomic_DNA"/>
</dbReference>
<dbReference type="Proteomes" id="UP000267027">
    <property type="component" value="Unassembled WGS sequence"/>
</dbReference>
<gene>
    <name evidence="1" type="ORF">ACOC_LOCUS13168</name>
</gene>
<evidence type="ECO:0000313" key="3">
    <source>
        <dbReference type="WBParaSite" id="ACOC_0001316801-mRNA-1"/>
    </source>
</evidence>
<organism evidence="3">
    <name type="scientific">Angiostrongylus costaricensis</name>
    <name type="common">Nematode worm</name>
    <dbReference type="NCBI Taxonomy" id="334426"/>
    <lineage>
        <taxon>Eukaryota</taxon>
        <taxon>Metazoa</taxon>
        <taxon>Ecdysozoa</taxon>
        <taxon>Nematoda</taxon>
        <taxon>Chromadorea</taxon>
        <taxon>Rhabditida</taxon>
        <taxon>Rhabditina</taxon>
        <taxon>Rhabditomorpha</taxon>
        <taxon>Strongyloidea</taxon>
        <taxon>Metastrongylidae</taxon>
        <taxon>Angiostrongylus</taxon>
    </lineage>
</organism>
<dbReference type="AlphaFoldDB" id="A0A0R3Q270"/>
<evidence type="ECO:0000313" key="1">
    <source>
        <dbReference type="EMBL" id="VDM64753.1"/>
    </source>
</evidence>
<dbReference type="WBParaSite" id="ACOC_0001316801-mRNA-1">
    <property type="protein sequence ID" value="ACOC_0001316801-mRNA-1"/>
    <property type="gene ID" value="ACOC_0001316801"/>
</dbReference>
<dbReference type="OrthoDB" id="5866114at2759"/>
<reference evidence="1 2" key="2">
    <citation type="submission" date="2018-11" db="EMBL/GenBank/DDBJ databases">
        <authorList>
            <consortium name="Pathogen Informatics"/>
        </authorList>
    </citation>
    <scope>NUCLEOTIDE SEQUENCE [LARGE SCALE GENOMIC DNA]</scope>
    <source>
        <strain evidence="1 2">Costa Rica</strain>
    </source>
</reference>
<evidence type="ECO:0000313" key="2">
    <source>
        <dbReference type="Proteomes" id="UP000267027"/>
    </source>
</evidence>
<sequence>MTGRGYADTCGKSLAAAVDDRRWPEWADEDVAKAYQFYLLRTMDFGVSNHELQNFINKAAQTFYCESILHGVVSHVDENLTTTCHLMYPDHFARKQIAKANEILQKEMDLAEHWKLMGELVDEMEAVYLTERQFIDVRNRIKYRISEGALRFTESLMNNISDTCRASFTTITESGDRLLKYFESMNELLLHDGHQHHNNVSSIGAGG</sequence>
<keyword evidence="2" id="KW-1185">Reference proteome</keyword>
<reference evidence="3" key="1">
    <citation type="submission" date="2017-02" db="UniProtKB">
        <authorList>
            <consortium name="WormBaseParasite"/>
        </authorList>
    </citation>
    <scope>IDENTIFICATION</scope>
</reference>
<accession>A0A0R3Q270</accession>